<dbReference type="Proteomes" id="UP000503462">
    <property type="component" value="Chromosome 1"/>
</dbReference>
<protein>
    <recommendedName>
        <fullName evidence="4">AA1-like domain-containing protein</fullName>
    </recommendedName>
</protein>
<proteinExistence type="predicted"/>
<sequence>MYRLTSSLCAVAAILAGSTAAPTARELGNNLLITNLELDYAESGNTSIRFNIQDEATVANYTASCTATFASRPTPTGEAFACSTQAFQASIDGWNSYDDFRLHFSHSYKDPAIGPPGMDYVTVFANADIADPDQIDCEDGESSTQCLEPTGTVIKAPITSAIAKK</sequence>
<dbReference type="OrthoDB" id="5395704at2759"/>
<evidence type="ECO:0000313" key="3">
    <source>
        <dbReference type="Proteomes" id="UP000503462"/>
    </source>
</evidence>
<evidence type="ECO:0008006" key="4">
    <source>
        <dbReference type="Google" id="ProtNLM"/>
    </source>
</evidence>
<dbReference type="EMBL" id="CP051139">
    <property type="protein sequence ID" value="QIW96282.1"/>
    <property type="molecule type" value="Genomic_DNA"/>
</dbReference>
<evidence type="ECO:0000313" key="2">
    <source>
        <dbReference type="EMBL" id="QIW96282.1"/>
    </source>
</evidence>
<gene>
    <name evidence="2" type="ORF">AMS68_001800</name>
</gene>
<feature type="chain" id="PRO_5026037715" description="AA1-like domain-containing protein" evidence="1">
    <location>
        <begin position="21"/>
        <end position="165"/>
    </location>
</feature>
<accession>A0A6H0XNJ0</accession>
<dbReference type="AlphaFoldDB" id="A0A6H0XNJ0"/>
<reference evidence="2 3" key="1">
    <citation type="journal article" date="2016" name="Sci. Rep.">
        <title>Peltaster fructicola genome reveals evolution from an invasive phytopathogen to an ectophytic parasite.</title>
        <authorList>
            <person name="Xu C."/>
            <person name="Chen H."/>
            <person name="Gleason M.L."/>
            <person name="Xu J.R."/>
            <person name="Liu H."/>
            <person name="Zhang R."/>
            <person name="Sun G."/>
        </authorList>
    </citation>
    <scope>NUCLEOTIDE SEQUENCE [LARGE SCALE GENOMIC DNA]</scope>
    <source>
        <strain evidence="2 3">LNHT1506</strain>
    </source>
</reference>
<keyword evidence="1" id="KW-0732">Signal</keyword>
<feature type="signal peptide" evidence="1">
    <location>
        <begin position="1"/>
        <end position="20"/>
    </location>
</feature>
<keyword evidence="3" id="KW-1185">Reference proteome</keyword>
<evidence type="ECO:0000256" key="1">
    <source>
        <dbReference type="SAM" id="SignalP"/>
    </source>
</evidence>
<organism evidence="2 3">
    <name type="scientific">Peltaster fructicola</name>
    <dbReference type="NCBI Taxonomy" id="286661"/>
    <lineage>
        <taxon>Eukaryota</taxon>
        <taxon>Fungi</taxon>
        <taxon>Dikarya</taxon>
        <taxon>Ascomycota</taxon>
        <taxon>Pezizomycotina</taxon>
        <taxon>Dothideomycetes</taxon>
        <taxon>Dothideomycetes incertae sedis</taxon>
        <taxon>Peltaster</taxon>
    </lineage>
</organism>
<name>A0A6H0XNJ0_9PEZI</name>